<gene>
    <name evidence="4" type="ORF">FOE67_06465</name>
</gene>
<accession>A0A7W3XVU6</accession>
<keyword evidence="5" id="KW-1185">Reference proteome</keyword>
<evidence type="ECO:0000313" key="4">
    <source>
        <dbReference type="EMBL" id="MBB0229163.1"/>
    </source>
</evidence>
<evidence type="ECO:0000256" key="1">
    <source>
        <dbReference type="PROSITE-ProRule" id="PRU00169"/>
    </source>
</evidence>
<feature type="compositionally biased region" description="Low complexity" evidence="2">
    <location>
        <begin position="8"/>
        <end position="22"/>
    </location>
</feature>
<dbReference type="PROSITE" id="PS50110">
    <property type="entry name" value="RESPONSE_REGULATORY"/>
    <property type="match status" value="1"/>
</dbReference>
<sequence length="54" mass="5621">MVNGFGPGTAADGPASGGSPAEPIRVLVVDDHELFRRGLEIVLAHEPDIRVVGE</sequence>
<comment type="caution">
    <text evidence="4">The sequence shown here is derived from an EMBL/GenBank/DDBJ whole genome shotgun (WGS) entry which is preliminary data.</text>
</comment>
<dbReference type="GO" id="GO:0000160">
    <property type="term" value="P:phosphorelay signal transduction system"/>
    <property type="evidence" value="ECO:0007669"/>
    <property type="project" value="InterPro"/>
</dbReference>
<dbReference type="EMBL" id="VKHS01000091">
    <property type="protein sequence ID" value="MBB0229163.1"/>
    <property type="molecule type" value="Genomic_DNA"/>
</dbReference>
<evidence type="ECO:0000313" key="5">
    <source>
        <dbReference type="Proteomes" id="UP000530234"/>
    </source>
</evidence>
<dbReference type="GO" id="GO:0003677">
    <property type="term" value="F:DNA binding"/>
    <property type="evidence" value="ECO:0007669"/>
    <property type="project" value="UniProtKB-KW"/>
</dbReference>
<dbReference type="InterPro" id="IPR001789">
    <property type="entry name" value="Sig_transdc_resp-reg_receiver"/>
</dbReference>
<name>A0A7W3XVU6_9ACTN</name>
<evidence type="ECO:0000259" key="3">
    <source>
        <dbReference type="PROSITE" id="PS50110"/>
    </source>
</evidence>
<dbReference type="Gene3D" id="3.40.50.2300">
    <property type="match status" value="1"/>
</dbReference>
<protein>
    <submittedName>
        <fullName evidence="4">DNA-binding response regulator</fullName>
    </submittedName>
</protein>
<comment type="caution">
    <text evidence="1">Lacks conserved residue(s) required for the propagation of feature annotation.</text>
</comment>
<dbReference type="AlphaFoldDB" id="A0A7W3XVU6"/>
<dbReference type="InterPro" id="IPR011006">
    <property type="entry name" value="CheY-like_superfamily"/>
</dbReference>
<evidence type="ECO:0000256" key="2">
    <source>
        <dbReference type="SAM" id="MobiDB-lite"/>
    </source>
</evidence>
<keyword evidence="4" id="KW-0238">DNA-binding</keyword>
<feature type="region of interest" description="Disordered" evidence="2">
    <location>
        <begin position="1"/>
        <end position="22"/>
    </location>
</feature>
<feature type="domain" description="Response regulatory" evidence="3">
    <location>
        <begin position="25"/>
        <end position="54"/>
    </location>
</feature>
<proteinExistence type="predicted"/>
<organism evidence="4 5">
    <name type="scientific">Streptomyces calidiresistens</name>
    <dbReference type="NCBI Taxonomy" id="1485586"/>
    <lineage>
        <taxon>Bacteria</taxon>
        <taxon>Bacillati</taxon>
        <taxon>Actinomycetota</taxon>
        <taxon>Actinomycetes</taxon>
        <taxon>Kitasatosporales</taxon>
        <taxon>Streptomycetaceae</taxon>
        <taxon>Streptomyces</taxon>
    </lineage>
</organism>
<feature type="non-terminal residue" evidence="4">
    <location>
        <position position="54"/>
    </location>
</feature>
<reference evidence="5" key="1">
    <citation type="submission" date="2019-10" db="EMBL/GenBank/DDBJ databases">
        <title>Streptomyces sp. nov., a novel actinobacterium isolated from alkaline environment.</title>
        <authorList>
            <person name="Golinska P."/>
        </authorList>
    </citation>
    <scope>NUCLEOTIDE SEQUENCE [LARGE SCALE GENOMIC DNA]</scope>
    <source>
        <strain evidence="5">DSM 42108</strain>
    </source>
</reference>
<dbReference type="SUPFAM" id="SSF52172">
    <property type="entry name" value="CheY-like"/>
    <property type="match status" value="1"/>
</dbReference>
<dbReference type="Proteomes" id="UP000530234">
    <property type="component" value="Unassembled WGS sequence"/>
</dbReference>